<evidence type="ECO:0000256" key="4">
    <source>
        <dbReference type="ARBA" id="ARBA00022597"/>
    </source>
</evidence>
<evidence type="ECO:0000256" key="9">
    <source>
        <dbReference type="SAM" id="MobiDB-lite"/>
    </source>
</evidence>
<evidence type="ECO:0000256" key="1">
    <source>
        <dbReference type="ARBA" id="ARBA00004127"/>
    </source>
</evidence>
<dbReference type="InterPro" id="IPR047664">
    <property type="entry name" value="SWEET"/>
</dbReference>
<evidence type="ECO:0000256" key="5">
    <source>
        <dbReference type="ARBA" id="ARBA00022692"/>
    </source>
</evidence>
<dbReference type="FunFam" id="1.20.1280.290:FF:000001">
    <property type="entry name" value="Bidirectional sugar transporter SWEET"/>
    <property type="match status" value="1"/>
</dbReference>
<dbReference type="Gene3D" id="1.20.1280.290">
    <property type="match status" value="2"/>
</dbReference>
<evidence type="ECO:0000256" key="6">
    <source>
        <dbReference type="ARBA" id="ARBA00022737"/>
    </source>
</evidence>
<dbReference type="GO" id="GO:0012505">
    <property type="term" value="C:endomembrane system"/>
    <property type="evidence" value="ECO:0007669"/>
    <property type="project" value="UniProtKB-SubCell"/>
</dbReference>
<evidence type="ECO:0000256" key="10">
    <source>
        <dbReference type="SAM" id="Phobius"/>
    </source>
</evidence>
<comment type="similarity">
    <text evidence="2">Belongs to the SWEET sugar transporter family.</text>
</comment>
<dbReference type="EMBL" id="BKCJ010004299">
    <property type="protein sequence ID" value="GEU60206.1"/>
    <property type="molecule type" value="Genomic_DNA"/>
</dbReference>
<dbReference type="GO" id="GO:0051260">
    <property type="term" value="P:protein homooligomerization"/>
    <property type="evidence" value="ECO:0007669"/>
    <property type="project" value="UniProtKB-ARBA"/>
</dbReference>
<protein>
    <submittedName>
        <fullName evidence="11">Bidirectional sugar transporter SWEET16-like</fullName>
    </submittedName>
</protein>
<feature type="transmembrane region" description="Helical" evidence="10">
    <location>
        <begin position="304"/>
        <end position="326"/>
    </location>
</feature>
<keyword evidence="8 10" id="KW-0472">Membrane</keyword>
<evidence type="ECO:0000313" key="11">
    <source>
        <dbReference type="EMBL" id="GEU60206.1"/>
    </source>
</evidence>
<comment type="subcellular location">
    <subcellularLocation>
        <location evidence="1">Endomembrane system</location>
        <topology evidence="1">Multi-pass membrane protein</topology>
    </subcellularLocation>
</comment>
<feature type="transmembrane region" description="Helical" evidence="10">
    <location>
        <begin position="179"/>
        <end position="198"/>
    </location>
</feature>
<comment type="caution">
    <text evidence="11">The sequence shown here is derived from an EMBL/GenBank/DDBJ whole genome shotgun (WGS) entry which is preliminary data.</text>
</comment>
<dbReference type="GO" id="GO:0051119">
    <property type="term" value="F:sugar transmembrane transporter activity"/>
    <property type="evidence" value="ECO:0007669"/>
    <property type="project" value="InterPro"/>
</dbReference>
<keyword evidence="3" id="KW-0813">Transport</keyword>
<dbReference type="PANTHER" id="PTHR10791:SF142">
    <property type="entry name" value="BIDIRECTIONAL SUGAR TRANSPORTER SWEET16"/>
    <property type="match status" value="1"/>
</dbReference>
<evidence type="ECO:0000256" key="8">
    <source>
        <dbReference type="ARBA" id="ARBA00023136"/>
    </source>
</evidence>
<accession>A0A6L2LEJ0</accession>
<dbReference type="InterPro" id="IPR004316">
    <property type="entry name" value="SWEET_rpt"/>
</dbReference>
<feature type="transmembrane region" description="Helical" evidence="10">
    <location>
        <begin position="338"/>
        <end position="360"/>
    </location>
</feature>
<organism evidence="11">
    <name type="scientific">Tanacetum cinerariifolium</name>
    <name type="common">Dalmatian daisy</name>
    <name type="synonym">Chrysanthemum cinerariifolium</name>
    <dbReference type="NCBI Taxonomy" id="118510"/>
    <lineage>
        <taxon>Eukaryota</taxon>
        <taxon>Viridiplantae</taxon>
        <taxon>Streptophyta</taxon>
        <taxon>Embryophyta</taxon>
        <taxon>Tracheophyta</taxon>
        <taxon>Spermatophyta</taxon>
        <taxon>Magnoliopsida</taxon>
        <taxon>eudicotyledons</taxon>
        <taxon>Gunneridae</taxon>
        <taxon>Pentapetalae</taxon>
        <taxon>asterids</taxon>
        <taxon>campanulids</taxon>
        <taxon>Asterales</taxon>
        <taxon>Asteraceae</taxon>
        <taxon>Asteroideae</taxon>
        <taxon>Anthemideae</taxon>
        <taxon>Anthemidinae</taxon>
        <taxon>Tanacetum</taxon>
    </lineage>
</organism>
<feature type="transmembrane region" description="Helical" evidence="10">
    <location>
        <begin position="276"/>
        <end position="298"/>
    </location>
</feature>
<feature type="transmembrane region" description="Helical" evidence="10">
    <location>
        <begin position="244"/>
        <end position="267"/>
    </location>
</feature>
<reference evidence="11" key="1">
    <citation type="journal article" date="2019" name="Sci. Rep.">
        <title>Draft genome of Tanacetum cinerariifolium, the natural source of mosquito coil.</title>
        <authorList>
            <person name="Yamashiro T."/>
            <person name="Shiraishi A."/>
            <person name="Satake H."/>
            <person name="Nakayama K."/>
        </authorList>
    </citation>
    <scope>NUCLEOTIDE SEQUENCE</scope>
</reference>
<dbReference type="PANTHER" id="PTHR10791">
    <property type="entry name" value="RAG1-ACTIVATING PROTEIN 1"/>
    <property type="match status" value="1"/>
</dbReference>
<keyword evidence="6" id="KW-0677">Repeat</keyword>
<dbReference type="Pfam" id="PF03083">
    <property type="entry name" value="MtN3_slv"/>
    <property type="match status" value="2"/>
</dbReference>
<evidence type="ECO:0000256" key="7">
    <source>
        <dbReference type="ARBA" id="ARBA00022989"/>
    </source>
</evidence>
<feature type="transmembrane region" description="Helical" evidence="10">
    <location>
        <begin position="366"/>
        <end position="386"/>
    </location>
</feature>
<feature type="compositionally biased region" description="Acidic residues" evidence="9">
    <location>
        <begin position="439"/>
        <end position="449"/>
    </location>
</feature>
<keyword evidence="4 11" id="KW-0762">Sugar transport</keyword>
<name>A0A6L2LEJ0_TANCI</name>
<dbReference type="GO" id="GO:0016020">
    <property type="term" value="C:membrane"/>
    <property type="evidence" value="ECO:0007669"/>
    <property type="project" value="InterPro"/>
</dbReference>
<evidence type="ECO:0000256" key="3">
    <source>
        <dbReference type="ARBA" id="ARBA00022448"/>
    </source>
</evidence>
<sequence>MPFTYNAAIRQLVADSVAATLKAQAATFANTDNTNKNSGPRVTPVARKCTYKEFMSCQPFNSMVRKELLVSFAGLNRLNGKEKENPTPYQRIVNKLKSQGINDLSKEEILEEYLKEMKEDLVKKIEYQKSDSSMKASSEDENQFNCLAGESQELKDPEEIPLEDIFEEIKNTLSRRDTMVTADLVVGILGNVISILSFTSPIPQFRHIVKGKSAENYNGTPYVTTLLSCSLWILYGLLDPDDGVLIVTVNAAGVTMQALYLIILFIYSSKEKRVKYFGFVILEIVFLGMVMAFTLVAFEEGSRRTFTGVLCATFTTLMYAAPLAALSTTIKTKSVEYMPILLVFFLLLNGCVWFTFALLVTDTFVMVPNALGILLGAIQFIVFFIYKNSTPAVISEMEKGTLEKQIDSSKKRTLSRLDAFPVTRSLSLGPNKSDPIEQHEDDTEDTGVN</sequence>
<evidence type="ECO:0000256" key="2">
    <source>
        <dbReference type="ARBA" id="ARBA00007809"/>
    </source>
</evidence>
<dbReference type="FunFam" id="1.20.1280.290:FF:000002">
    <property type="entry name" value="Bidirectional sugar transporter SWEET"/>
    <property type="match status" value="1"/>
</dbReference>
<gene>
    <name evidence="11" type="ORF">Tci_032184</name>
</gene>
<dbReference type="AlphaFoldDB" id="A0A6L2LEJ0"/>
<feature type="region of interest" description="Disordered" evidence="9">
    <location>
        <begin position="424"/>
        <end position="449"/>
    </location>
</feature>
<keyword evidence="7 10" id="KW-1133">Transmembrane helix</keyword>
<proteinExistence type="inferred from homology"/>
<keyword evidence="5 10" id="KW-0812">Transmembrane</keyword>